<protein>
    <submittedName>
        <fullName evidence="2">Glutamine synthetase type III, GlnN</fullName>
        <ecNumber evidence="2">6.3.1.2</ecNumber>
    </submittedName>
</protein>
<dbReference type="GO" id="GO:0004356">
    <property type="term" value="F:glutamine synthetase activity"/>
    <property type="evidence" value="ECO:0007669"/>
    <property type="project" value="UniProtKB-EC"/>
</dbReference>
<dbReference type="PANTHER" id="PTHR42974">
    <property type="entry name" value="GLUTAMINE SYNTHETASE"/>
    <property type="match status" value="1"/>
</dbReference>
<organism evidence="2">
    <name type="scientific">hydrothermal vent metagenome</name>
    <dbReference type="NCBI Taxonomy" id="652676"/>
    <lineage>
        <taxon>unclassified sequences</taxon>
        <taxon>metagenomes</taxon>
        <taxon>ecological metagenomes</taxon>
    </lineage>
</organism>
<dbReference type="AlphaFoldDB" id="A0A3B0VWW1"/>
<keyword evidence="2" id="KW-0436">Ligase</keyword>
<dbReference type="InterPro" id="IPR014746">
    <property type="entry name" value="Gln_synth/guanido_kin_cat_dom"/>
</dbReference>
<dbReference type="InterPro" id="IPR008146">
    <property type="entry name" value="Gln_synth_cat_dom"/>
</dbReference>
<dbReference type="EMBL" id="UOEU01000602">
    <property type="protein sequence ID" value="VAW35864.1"/>
    <property type="molecule type" value="Genomic_DNA"/>
</dbReference>
<gene>
    <name evidence="2" type="ORF">MNBD_CHLOROFLEXI01-3990</name>
</gene>
<dbReference type="PANTHER" id="PTHR42974:SF1">
    <property type="entry name" value="TYPE-3 GLUTAMINE SYNTHETASE"/>
    <property type="match status" value="1"/>
</dbReference>
<dbReference type="InterPro" id="IPR052725">
    <property type="entry name" value="GS_Type-3"/>
</dbReference>
<dbReference type="Pfam" id="PF18318">
    <property type="entry name" value="Gln-synt_C-ter"/>
    <property type="match status" value="1"/>
</dbReference>
<accession>A0A3B0VWW1</accession>
<dbReference type="InterPro" id="IPR040577">
    <property type="entry name" value="Gln-synt_C"/>
</dbReference>
<reference evidence="2" key="1">
    <citation type="submission" date="2018-06" db="EMBL/GenBank/DDBJ databases">
        <authorList>
            <person name="Zhirakovskaya E."/>
        </authorList>
    </citation>
    <scope>NUCLEOTIDE SEQUENCE</scope>
</reference>
<proteinExistence type="predicted"/>
<dbReference type="EC" id="6.3.1.2" evidence="2"/>
<evidence type="ECO:0000313" key="2">
    <source>
        <dbReference type="EMBL" id="VAW35864.1"/>
    </source>
</evidence>
<dbReference type="SUPFAM" id="SSF55931">
    <property type="entry name" value="Glutamine synthetase/guanido kinase"/>
    <property type="match status" value="1"/>
</dbReference>
<dbReference type="Gene3D" id="1.20.120.1560">
    <property type="match status" value="1"/>
</dbReference>
<feature type="non-terminal residue" evidence="2">
    <location>
        <position position="1"/>
    </location>
</feature>
<evidence type="ECO:0000259" key="1">
    <source>
        <dbReference type="PROSITE" id="PS51987"/>
    </source>
</evidence>
<feature type="domain" description="GS catalytic" evidence="1">
    <location>
        <begin position="1"/>
        <end position="216"/>
    </location>
</feature>
<name>A0A3B0VWW1_9ZZZZ</name>
<sequence>RLGAHEAPPAIISIFLGDQLTDLFEQIKAGGAKSSKVMSTLNIGVDTLPPLPQHSGDRNRTSPLAFTGNKFEFRAVGSSQSIATPLMVLNTIVAESIDFIATRLEAATTDDPNKLTAAIQKLLQEIMQENGRIIFNGDGYGEAWQKEAAARGLPNLRTAVEAIPQFGSDEAVALFQKYRVLSPREIESRVEVKMEQYVMTVTVEAKLTAKISKTMIFPAAVRYQNELATTCANLKAVGYSFDTNTLDRVTEMVRCLQDSTTELDGLLEHSGGSLAEEALHARDKLVPAMNAVRSYADRLETIVADDLWPLPTYQEMMFIK</sequence>
<dbReference type="PROSITE" id="PS51987">
    <property type="entry name" value="GS_CATALYTIC"/>
    <property type="match status" value="1"/>
</dbReference>